<dbReference type="KEGG" id="mprt:ET475_09955"/>
<evidence type="ECO:0000313" key="2">
    <source>
        <dbReference type="EMBL" id="QAY60276.1"/>
    </source>
</evidence>
<dbReference type="AlphaFoldDB" id="A0A4P6EES4"/>
<proteinExistence type="predicted"/>
<sequence length="231" mass="23601">MSDTEVLLEPSLAAYEADVAFVAQAVLDDASVRQYWPRAAEELADGLAAIDVVVRTPDRSLDGQIALQQLVRLSIDAAMVVAHALDEDEQPSREFIRDILAGDRIDLQILDQGLGTAWTKIRAFVDQHPLAATAAFIGLVGVALVVAGTVVAFTSGVAVTGAAIGFGLQLTGAVADAAGTVLGLADAVVTGADVDHSARLDSIDAAAVAPGSTIVVTAGEAGENPDAQPHG</sequence>
<gene>
    <name evidence="2" type="ORF">ET475_09955</name>
</gene>
<organism evidence="2 3">
    <name type="scientific">Microbacterium protaetiae</name>
    <dbReference type="NCBI Taxonomy" id="2509458"/>
    <lineage>
        <taxon>Bacteria</taxon>
        <taxon>Bacillati</taxon>
        <taxon>Actinomycetota</taxon>
        <taxon>Actinomycetes</taxon>
        <taxon>Micrococcales</taxon>
        <taxon>Microbacteriaceae</taxon>
        <taxon>Microbacterium</taxon>
    </lineage>
</organism>
<evidence type="ECO:0000313" key="3">
    <source>
        <dbReference type="Proteomes" id="UP000293995"/>
    </source>
</evidence>
<keyword evidence="1" id="KW-0472">Membrane</keyword>
<name>A0A4P6EES4_9MICO</name>
<protein>
    <submittedName>
        <fullName evidence="2">Uncharacterized protein</fullName>
    </submittedName>
</protein>
<dbReference type="Proteomes" id="UP000293995">
    <property type="component" value="Chromosome"/>
</dbReference>
<feature type="transmembrane region" description="Helical" evidence="1">
    <location>
        <begin position="130"/>
        <end position="153"/>
    </location>
</feature>
<keyword evidence="1" id="KW-1133">Transmembrane helix</keyword>
<reference evidence="2 3" key="1">
    <citation type="submission" date="2019-01" db="EMBL/GenBank/DDBJ databases">
        <title>Genome sequencing of strain DFW100M-13.</title>
        <authorList>
            <person name="Heo J."/>
            <person name="Kim S.-J."/>
            <person name="Kim J.-S."/>
            <person name="Hong S.-B."/>
            <person name="Kwon S.-W."/>
        </authorList>
    </citation>
    <scope>NUCLEOTIDE SEQUENCE [LARGE SCALE GENOMIC DNA]</scope>
    <source>
        <strain evidence="2 3">DFW100M-13</strain>
    </source>
</reference>
<dbReference type="RefSeq" id="WP_129389348.1">
    <property type="nucleotide sequence ID" value="NZ_CP035494.1"/>
</dbReference>
<keyword evidence="3" id="KW-1185">Reference proteome</keyword>
<dbReference type="EMBL" id="CP035494">
    <property type="protein sequence ID" value="QAY60276.1"/>
    <property type="molecule type" value="Genomic_DNA"/>
</dbReference>
<evidence type="ECO:0000256" key="1">
    <source>
        <dbReference type="SAM" id="Phobius"/>
    </source>
</evidence>
<keyword evidence="1" id="KW-0812">Transmembrane</keyword>
<accession>A0A4P6EES4</accession>